<dbReference type="InterPro" id="IPR007160">
    <property type="entry name" value="DUF362"/>
</dbReference>
<dbReference type="RefSeq" id="WP_073612254.1">
    <property type="nucleotide sequence ID" value="NZ_FRFE01000003.1"/>
</dbReference>
<evidence type="ECO:0000313" key="2">
    <source>
        <dbReference type="EMBL" id="SHO44860.1"/>
    </source>
</evidence>
<dbReference type="EMBL" id="FRFE01000003">
    <property type="protein sequence ID" value="SHO44860.1"/>
    <property type="molecule type" value="Genomic_DNA"/>
</dbReference>
<sequence>MHIGHEKGVVYSTTMESWDTAVDRLLDVTTLRALLKGQGHVLIKPNLVEAIEPPVTTPVALVEKLISWLKTAAPKATIFVGEGTGSIDYSTAHCFDKLGYTSMAARCGVELVDLNSLPSIRKRLSECHRWPEMYLPELLDEVFLLSVPVLKAHSLAGVTLTMKNMMGCAPPTHYQKGGCWGKSAFHSRIQEAVFDLNRYRTPDFTLLDATIGMSRAHLWGPHCQPAVGLLAASADPVAIDSYGCSLLKRSWRDIGHIAMADGVLGCAEPLQIVKL</sequence>
<keyword evidence="3" id="KW-1185">Reference proteome</keyword>
<dbReference type="Pfam" id="PF04015">
    <property type="entry name" value="DUF362"/>
    <property type="match status" value="1"/>
</dbReference>
<evidence type="ECO:0000313" key="3">
    <source>
        <dbReference type="Proteomes" id="UP000184603"/>
    </source>
</evidence>
<protein>
    <submittedName>
        <fullName evidence="2">Uncharacterized conserved protein, DUF362 family</fullName>
    </submittedName>
</protein>
<evidence type="ECO:0000259" key="1">
    <source>
        <dbReference type="Pfam" id="PF04015"/>
    </source>
</evidence>
<proteinExistence type="predicted"/>
<dbReference type="AlphaFoldDB" id="A0A1M7Y050"/>
<accession>A0A1M7Y050</accession>
<dbReference type="STRING" id="1121416.SAMN02745220_00907"/>
<name>A0A1M7Y050_9BACT</name>
<reference evidence="2 3" key="1">
    <citation type="submission" date="2016-12" db="EMBL/GenBank/DDBJ databases">
        <authorList>
            <person name="Song W.-J."/>
            <person name="Kurnit D.M."/>
        </authorList>
    </citation>
    <scope>NUCLEOTIDE SEQUENCE [LARGE SCALE GENOMIC DNA]</scope>
    <source>
        <strain evidence="2 3">DSM 18488</strain>
    </source>
</reference>
<feature type="domain" description="DUF362" evidence="1">
    <location>
        <begin position="41"/>
        <end position="244"/>
    </location>
</feature>
<gene>
    <name evidence="2" type="ORF">SAMN02745220_00907</name>
</gene>
<organism evidence="2 3">
    <name type="scientific">Desulfopila aestuarii DSM 18488</name>
    <dbReference type="NCBI Taxonomy" id="1121416"/>
    <lineage>
        <taxon>Bacteria</taxon>
        <taxon>Pseudomonadati</taxon>
        <taxon>Thermodesulfobacteriota</taxon>
        <taxon>Desulfobulbia</taxon>
        <taxon>Desulfobulbales</taxon>
        <taxon>Desulfocapsaceae</taxon>
        <taxon>Desulfopila</taxon>
    </lineage>
</organism>
<dbReference type="Proteomes" id="UP000184603">
    <property type="component" value="Unassembled WGS sequence"/>
</dbReference>